<dbReference type="Pfam" id="PF03732">
    <property type="entry name" value="Retrotrans_gag"/>
    <property type="match status" value="1"/>
</dbReference>
<evidence type="ECO:0000313" key="2">
    <source>
        <dbReference type="EMBL" id="MBW0486047.1"/>
    </source>
</evidence>
<dbReference type="OrthoDB" id="2447685at2759"/>
<protein>
    <recommendedName>
        <fullName evidence="1">Retrotransposon gag domain-containing protein</fullName>
    </recommendedName>
</protein>
<dbReference type="AlphaFoldDB" id="A0A9Q3CP78"/>
<organism evidence="2 3">
    <name type="scientific">Austropuccinia psidii MF-1</name>
    <dbReference type="NCBI Taxonomy" id="1389203"/>
    <lineage>
        <taxon>Eukaryota</taxon>
        <taxon>Fungi</taxon>
        <taxon>Dikarya</taxon>
        <taxon>Basidiomycota</taxon>
        <taxon>Pucciniomycotina</taxon>
        <taxon>Pucciniomycetes</taxon>
        <taxon>Pucciniales</taxon>
        <taxon>Sphaerophragmiaceae</taxon>
        <taxon>Austropuccinia</taxon>
    </lineage>
</organism>
<sequence>MQKMTQIMVNLQATVSSDSSRPPAFKNPSMKAPECFNWTQPFKVRSFIHSCQLMFHNDPEIFSQERKKALYATSFLIGRAEKWIEPYLSNLTNQDPNYLLNSWMLFESQLFTLFGDPNEVRKAKAELDSLRMEEGGDVFLYIADFRSLV</sequence>
<name>A0A9Q3CP78_9BASI</name>
<evidence type="ECO:0000259" key="1">
    <source>
        <dbReference type="Pfam" id="PF03732"/>
    </source>
</evidence>
<dbReference type="InterPro" id="IPR005162">
    <property type="entry name" value="Retrotrans_gag_dom"/>
</dbReference>
<dbReference type="EMBL" id="AVOT02008458">
    <property type="protein sequence ID" value="MBW0486047.1"/>
    <property type="molecule type" value="Genomic_DNA"/>
</dbReference>
<gene>
    <name evidence="2" type="ORF">O181_025762</name>
</gene>
<proteinExistence type="predicted"/>
<reference evidence="2" key="1">
    <citation type="submission" date="2021-03" db="EMBL/GenBank/DDBJ databases">
        <title>Draft genome sequence of rust myrtle Austropuccinia psidii MF-1, a brazilian biotype.</title>
        <authorList>
            <person name="Quecine M.C."/>
            <person name="Pachon D.M.R."/>
            <person name="Bonatelli M.L."/>
            <person name="Correr F.H."/>
            <person name="Franceschini L.M."/>
            <person name="Leite T.F."/>
            <person name="Margarido G.R.A."/>
            <person name="Almeida C.A."/>
            <person name="Ferrarezi J.A."/>
            <person name="Labate C.A."/>
        </authorList>
    </citation>
    <scope>NUCLEOTIDE SEQUENCE</scope>
    <source>
        <strain evidence="2">MF-1</strain>
    </source>
</reference>
<evidence type="ECO:0000313" key="3">
    <source>
        <dbReference type="Proteomes" id="UP000765509"/>
    </source>
</evidence>
<dbReference type="Proteomes" id="UP000765509">
    <property type="component" value="Unassembled WGS sequence"/>
</dbReference>
<accession>A0A9Q3CP78</accession>
<comment type="caution">
    <text evidence="2">The sequence shown here is derived from an EMBL/GenBank/DDBJ whole genome shotgun (WGS) entry which is preliminary data.</text>
</comment>
<feature type="domain" description="Retrotransposon gag" evidence="1">
    <location>
        <begin position="71"/>
        <end position="148"/>
    </location>
</feature>
<keyword evidence="3" id="KW-1185">Reference proteome</keyword>